<keyword evidence="6" id="KW-0067">ATP-binding</keyword>
<dbReference type="Gene3D" id="3.40.50.410">
    <property type="entry name" value="von Willebrand factor, type A domain"/>
    <property type="match status" value="1"/>
</dbReference>
<dbReference type="SMART" id="SM00559">
    <property type="entry name" value="Ku78"/>
    <property type="match status" value="1"/>
</dbReference>
<reference evidence="12" key="1">
    <citation type="submission" date="2022-01" db="EMBL/GenBank/DDBJ databases">
        <authorList>
            <person name="King R."/>
        </authorList>
    </citation>
    <scope>NUCLEOTIDE SEQUENCE</scope>
</reference>
<dbReference type="OrthoDB" id="30826at2759"/>
<evidence type="ECO:0000256" key="9">
    <source>
        <dbReference type="ARBA" id="ARBA00023204"/>
    </source>
</evidence>
<dbReference type="Proteomes" id="UP001153636">
    <property type="component" value="Chromosome 11"/>
</dbReference>
<dbReference type="EMBL" id="OV651823">
    <property type="protein sequence ID" value="CAH1101214.1"/>
    <property type="molecule type" value="Genomic_DNA"/>
</dbReference>
<dbReference type="GO" id="GO:0043564">
    <property type="term" value="C:Ku70:Ku80 complex"/>
    <property type="evidence" value="ECO:0007669"/>
    <property type="project" value="TreeGrafter"/>
</dbReference>
<evidence type="ECO:0000256" key="1">
    <source>
        <dbReference type="ARBA" id="ARBA00004123"/>
    </source>
</evidence>
<evidence type="ECO:0000256" key="8">
    <source>
        <dbReference type="ARBA" id="ARBA00023172"/>
    </source>
</evidence>
<name>A0A9P0CL93_9CUCU</name>
<keyword evidence="2" id="KW-0547">Nucleotide-binding</keyword>
<dbReference type="GO" id="GO:0042162">
    <property type="term" value="F:telomeric DNA binding"/>
    <property type="evidence" value="ECO:0007669"/>
    <property type="project" value="TreeGrafter"/>
</dbReference>
<keyword evidence="5" id="KW-0347">Helicase</keyword>
<dbReference type="AlphaFoldDB" id="A0A9P0CL93"/>
<dbReference type="InterPro" id="IPR016194">
    <property type="entry name" value="SPOC-like_C_dom_sf"/>
</dbReference>
<keyword evidence="10" id="KW-0539">Nucleus</keyword>
<dbReference type="GO" id="GO:0005524">
    <property type="term" value="F:ATP binding"/>
    <property type="evidence" value="ECO:0007669"/>
    <property type="project" value="UniProtKB-KW"/>
</dbReference>
<protein>
    <recommendedName>
        <fullName evidence="11">Ku domain-containing protein</fullName>
    </recommendedName>
</protein>
<dbReference type="SUPFAM" id="SSF53300">
    <property type="entry name" value="vWA-like"/>
    <property type="match status" value="1"/>
</dbReference>
<proteinExistence type="predicted"/>
<dbReference type="GO" id="GO:0004386">
    <property type="term" value="F:helicase activity"/>
    <property type="evidence" value="ECO:0007669"/>
    <property type="project" value="UniProtKB-KW"/>
</dbReference>
<feature type="domain" description="Ku" evidence="11">
    <location>
        <begin position="267"/>
        <end position="407"/>
    </location>
</feature>
<dbReference type="PANTHER" id="PTHR12604:SF4">
    <property type="entry name" value="X-RAY REPAIR CROSS-COMPLEMENTING PROTEIN 5"/>
    <property type="match status" value="1"/>
</dbReference>
<evidence type="ECO:0000256" key="6">
    <source>
        <dbReference type="ARBA" id="ARBA00022840"/>
    </source>
</evidence>
<dbReference type="InterPro" id="IPR036465">
    <property type="entry name" value="vWFA_dom_sf"/>
</dbReference>
<keyword evidence="9" id="KW-0234">DNA repair</keyword>
<organism evidence="12 13">
    <name type="scientific">Psylliodes chrysocephalus</name>
    <dbReference type="NCBI Taxonomy" id="3402493"/>
    <lineage>
        <taxon>Eukaryota</taxon>
        <taxon>Metazoa</taxon>
        <taxon>Ecdysozoa</taxon>
        <taxon>Arthropoda</taxon>
        <taxon>Hexapoda</taxon>
        <taxon>Insecta</taxon>
        <taxon>Pterygota</taxon>
        <taxon>Neoptera</taxon>
        <taxon>Endopterygota</taxon>
        <taxon>Coleoptera</taxon>
        <taxon>Polyphaga</taxon>
        <taxon>Cucujiformia</taxon>
        <taxon>Chrysomeloidea</taxon>
        <taxon>Chrysomelidae</taxon>
        <taxon>Galerucinae</taxon>
        <taxon>Alticini</taxon>
        <taxon>Psylliodes</taxon>
    </lineage>
</organism>
<comment type="subcellular location">
    <subcellularLocation>
        <location evidence="1">Nucleus</location>
    </subcellularLocation>
</comment>
<keyword evidence="8" id="KW-0233">DNA recombination</keyword>
<evidence type="ECO:0000256" key="3">
    <source>
        <dbReference type="ARBA" id="ARBA00022763"/>
    </source>
</evidence>
<evidence type="ECO:0000313" key="12">
    <source>
        <dbReference type="EMBL" id="CAH1101214.1"/>
    </source>
</evidence>
<dbReference type="GO" id="GO:0000723">
    <property type="term" value="P:telomere maintenance"/>
    <property type="evidence" value="ECO:0007669"/>
    <property type="project" value="TreeGrafter"/>
</dbReference>
<keyword evidence="3" id="KW-0227">DNA damage</keyword>
<gene>
    <name evidence="12" type="ORF">PSYICH_LOCUS2969</name>
</gene>
<dbReference type="GO" id="GO:0006310">
    <property type="term" value="P:DNA recombination"/>
    <property type="evidence" value="ECO:0007669"/>
    <property type="project" value="UniProtKB-KW"/>
</dbReference>
<evidence type="ECO:0000256" key="10">
    <source>
        <dbReference type="ARBA" id="ARBA00023242"/>
    </source>
</evidence>
<dbReference type="Gene3D" id="2.40.290.10">
    <property type="match status" value="1"/>
</dbReference>
<keyword evidence="13" id="KW-1185">Reference proteome</keyword>
<evidence type="ECO:0000256" key="4">
    <source>
        <dbReference type="ARBA" id="ARBA00022801"/>
    </source>
</evidence>
<dbReference type="GO" id="GO:0006303">
    <property type="term" value="P:double-strand break repair via nonhomologous end joining"/>
    <property type="evidence" value="ECO:0007669"/>
    <property type="project" value="InterPro"/>
</dbReference>
<keyword evidence="4" id="KW-0378">Hydrolase</keyword>
<dbReference type="GO" id="GO:0003690">
    <property type="term" value="F:double-stranded DNA binding"/>
    <property type="evidence" value="ECO:0007669"/>
    <property type="project" value="TreeGrafter"/>
</dbReference>
<evidence type="ECO:0000256" key="7">
    <source>
        <dbReference type="ARBA" id="ARBA00023125"/>
    </source>
</evidence>
<dbReference type="GO" id="GO:0016787">
    <property type="term" value="F:hydrolase activity"/>
    <property type="evidence" value="ECO:0007669"/>
    <property type="project" value="UniProtKB-KW"/>
</dbReference>
<sequence>MPPTPKRDCGVILFDVASSKKSELLNGLLKFASFRWFMNSKSMYRLILVNSAETRNRGNYPHIYTCNDLEEFDPKLIVQEIENMQPGESNWVDALRVGILALKEVVEMAGIVSLQLIFFTGFDNITPNFDDTSIQKVINIINKYENMYLYIIGPDVTLPFAITSQQSIANCMQELQVDQTNQNLVVAHRIVTSVKNAVMCNTKVGTPHLLICFRNSQGTQPWKVPLMFGGKLSIPASTVKIIRKDLALKLQAPICQSYVKILADDRMQQVDDADIVKGLVRHNKFTQIDESQFKLETQRCFDVLGFTDKKFLPETYIKGDDTFYVLPNEATEDGFQAFTYLVTICHESDKYAIVKRIYSPNNKPRYYVLIPAVDTTPKYFVMTGLPYAGLLLEHQYKTPIEPKEEVIEDDFHRFFNSMIVENKDCKAGIESGPIMMLDIHQQKIVDAAAKKKAMREDFDLESLDVCDHESVAENPFMEIFKDAWPVRSIDGADPSTEN</sequence>
<dbReference type="PANTHER" id="PTHR12604">
    <property type="entry name" value="KU AUTOANTIGEN DNA HELICASE"/>
    <property type="match status" value="1"/>
</dbReference>
<evidence type="ECO:0000256" key="5">
    <source>
        <dbReference type="ARBA" id="ARBA00022806"/>
    </source>
</evidence>
<dbReference type="Pfam" id="PF02735">
    <property type="entry name" value="Ku"/>
    <property type="match status" value="1"/>
</dbReference>
<evidence type="ECO:0000313" key="13">
    <source>
        <dbReference type="Proteomes" id="UP001153636"/>
    </source>
</evidence>
<dbReference type="SUPFAM" id="SSF100939">
    <property type="entry name" value="SPOC domain-like"/>
    <property type="match status" value="1"/>
</dbReference>
<evidence type="ECO:0000259" key="11">
    <source>
        <dbReference type="SMART" id="SM00559"/>
    </source>
</evidence>
<keyword evidence="7" id="KW-0238">DNA-binding</keyword>
<evidence type="ECO:0000256" key="2">
    <source>
        <dbReference type="ARBA" id="ARBA00022741"/>
    </source>
</evidence>
<accession>A0A9P0CL93</accession>
<dbReference type="InterPro" id="IPR006164">
    <property type="entry name" value="DNA_bd_Ku70/Ku80"/>
</dbReference>